<dbReference type="GO" id="GO:0006633">
    <property type="term" value="P:fatty acid biosynthetic process"/>
    <property type="evidence" value="ECO:0007669"/>
    <property type="project" value="InterPro"/>
</dbReference>
<feature type="domain" description="Beta-ketoacyl-[acyl-carrier-protein] synthase III C-terminal" evidence="12">
    <location>
        <begin position="387"/>
        <end position="467"/>
    </location>
</feature>
<gene>
    <name evidence="13" type="ORF">POTOM_031649</name>
</gene>
<evidence type="ECO:0000256" key="6">
    <source>
        <dbReference type="ARBA" id="ARBA00023136"/>
    </source>
</evidence>
<dbReference type="CDD" id="cd00831">
    <property type="entry name" value="CHS_like"/>
    <property type="match status" value="1"/>
</dbReference>
<comment type="similarity">
    <text evidence="3 9">Belongs to the thiolase-like superfamily. Chalcone/stilbene synthases family.</text>
</comment>
<name>A0A8X7Z8Q0_POPTO</name>
<dbReference type="FunFam" id="3.40.47.10:FF:000028">
    <property type="entry name" value="3-ketoacyl-CoA synthase"/>
    <property type="match status" value="1"/>
</dbReference>
<evidence type="ECO:0000256" key="8">
    <source>
        <dbReference type="ARBA" id="ARBA00047375"/>
    </source>
</evidence>
<dbReference type="Proteomes" id="UP000886885">
    <property type="component" value="Chromosome 8D"/>
</dbReference>
<accession>A0A8X7Z8Q0</accession>
<feature type="transmembrane region" description="Helical" evidence="10">
    <location>
        <begin position="63"/>
        <end position="83"/>
    </location>
</feature>
<keyword evidence="4 10" id="KW-0812">Transmembrane</keyword>
<dbReference type="GO" id="GO:0009922">
    <property type="term" value="F:fatty acid elongase activity"/>
    <property type="evidence" value="ECO:0007669"/>
    <property type="project" value="UniProtKB-EC"/>
</dbReference>
<keyword evidence="7 9" id="KW-0012">Acyltransferase</keyword>
<keyword evidence="9" id="KW-0808">Transferase</keyword>
<keyword evidence="5 10" id="KW-1133">Transmembrane helix</keyword>
<feature type="transmembrane region" description="Helical" evidence="10">
    <location>
        <begin position="21"/>
        <end position="43"/>
    </location>
</feature>
<evidence type="ECO:0000313" key="14">
    <source>
        <dbReference type="Proteomes" id="UP000886885"/>
    </source>
</evidence>
<dbReference type="Pfam" id="PF08541">
    <property type="entry name" value="ACP_syn_III_C"/>
    <property type="match status" value="1"/>
</dbReference>
<evidence type="ECO:0000256" key="4">
    <source>
        <dbReference type="ARBA" id="ARBA00022692"/>
    </source>
</evidence>
<reference evidence="13" key="1">
    <citation type="journal article" date="2020" name="bioRxiv">
        <title>Hybrid origin of Populus tomentosa Carr. identified through genome sequencing and phylogenomic analysis.</title>
        <authorList>
            <person name="An X."/>
            <person name="Gao K."/>
            <person name="Chen Z."/>
            <person name="Li J."/>
            <person name="Yang X."/>
            <person name="Yang X."/>
            <person name="Zhou J."/>
            <person name="Guo T."/>
            <person name="Zhao T."/>
            <person name="Huang S."/>
            <person name="Miao D."/>
            <person name="Khan W.U."/>
            <person name="Rao P."/>
            <person name="Ye M."/>
            <person name="Lei B."/>
            <person name="Liao W."/>
            <person name="Wang J."/>
            <person name="Ji L."/>
            <person name="Li Y."/>
            <person name="Guo B."/>
            <person name="Mustafa N.S."/>
            <person name="Li S."/>
            <person name="Yun Q."/>
            <person name="Keller S.R."/>
            <person name="Mao J."/>
            <person name="Zhang R."/>
            <person name="Strauss S.H."/>
        </authorList>
    </citation>
    <scope>NUCLEOTIDE SEQUENCE</scope>
    <source>
        <strain evidence="13">GM15</strain>
        <tissue evidence="13">Leaf</tissue>
    </source>
</reference>
<comment type="pathway">
    <text evidence="2 9">Lipid metabolism; fatty acid biosynthesis.</text>
</comment>
<comment type="caution">
    <text evidence="13">The sequence shown here is derived from an EMBL/GenBank/DDBJ whole genome shotgun (WGS) entry which is preliminary data.</text>
</comment>
<evidence type="ECO:0000259" key="12">
    <source>
        <dbReference type="Pfam" id="PF08541"/>
    </source>
</evidence>
<proteinExistence type="inferred from homology"/>
<sequence>MPPILPEYFSNSVKLKHVKLCYQYLVNHILYLLWIPVMVGILIEVLRLGPDEFLSLWRSLHFDLVQILCPSFLIVFIATVYFMSKPRTIYLVDYACYKPPVTCRVPFSTFMEHSRLILKDNPKSVEFQMRILERSGLGEETCLPPSIHYIPPKPTMEAARGEAELVIFSAMDSLFKKTGIKPKDIDILIVNCSLFSPTPSLSAMIINKHKLRSNIKSFNLSGMGCSAGLISIDLARDLLQVHPNANAVVVSTEIITPNYYQGNERAMLLPNCLFRMGGSAILLSNRRSHRWSAKYRLVHVVRTHKGLDDKAYRCVFEEEDKEGKVGINLSKDLMTIAGEALKSNITAIGPLVLPASEQLLFLLTLVGRKIFNPQWKPYIPDFKQAFEHFCIHAGGRAVIDELQKNLQLSAEHVEASRMTLHRFGNTSSSSLWYELGYIEEKGRMRRGNRVWQIAFGSGFKCNSAVWKCNRTIKTPVDGPWADCIDRYPVHIPEVVKL</sequence>
<evidence type="ECO:0000256" key="9">
    <source>
        <dbReference type="PIRNR" id="PIRNR036417"/>
    </source>
</evidence>
<dbReference type="GO" id="GO:0016020">
    <property type="term" value="C:membrane"/>
    <property type="evidence" value="ECO:0007669"/>
    <property type="project" value="UniProtKB-SubCell"/>
</dbReference>
<protein>
    <recommendedName>
        <fullName evidence="9">3-ketoacyl-CoA synthase</fullName>
        <ecNumber evidence="9">2.3.1.-</ecNumber>
    </recommendedName>
</protein>
<dbReference type="InterPro" id="IPR012392">
    <property type="entry name" value="3-ktacl-CoA_syn"/>
</dbReference>
<dbReference type="EMBL" id="JAAWWB010000016">
    <property type="protein sequence ID" value="KAG6764190.1"/>
    <property type="molecule type" value="Genomic_DNA"/>
</dbReference>
<evidence type="ECO:0000256" key="7">
    <source>
        <dbReference type="ARBA" id="ARBA00023315"/>
    </source>
</evidence>
<evidence type="ECO:0000256" key="3">
    <source>
        <dbReference type="ARBA" id="ARBA00005531"/>
    </source>
</evidence>
<dbReference type="AlphaFoldDB" id="A0A8X7Z8Q0"/>
<keyword evidence="6 10" id="KW-0472">Membrane</keyword>
<dbReference type="InterPro" id="IPR013747">
    <property type="entry name" value="ACP_syn_III_C"/>
</dbReference>
<keyword evidence="14" id="KW-1185">Reference proteome</keyword>
<evidence type="ECO:0000259" key="11">
    <source>
        <dbReference type="Pfam" id="PF08392"/>
    </source>
</evidence>
<evidence type="ECO:0000256" key="10">
    <source>
        <dbReference type="SAM" id="Phobius"/>
    </source>
</evidence>
<dbReference type="Pfam" id="PF08392">
    <property type="entry name" value="FAE1_CUT1_RppA"/>
    <property type="match status" value="1"/>
</dbReference>
<comment type="catalytic activity">
    <reaction evidence="8">
        <text>a very-long-chain acyl-CoA + malonyl-CoA + H(+) = a very-long-chain 3-oxoacyl-CoA + CO2 + CoA</text>
        <dbReference type="Rhea" id="RHEA:32727"/>
        <dbReference type="ChEBI" id="CHEBI:15378"/>
        <dbReference type="ChEBI" id="CHEBI:16526"/>
        <dbReference type="ChEBI" id="CHEBI:57287"/>
        <dbReference type="ChEBI" id="CHEBI:57384"/>
        <dbReference type="ChEBI" id="CHEBI:90725"/>
        <dbReference type="ChEBI" id="CHEBI:90736"/>
        <dbReference type="EC" id="2.3.1.199"/>
    </reaction>
</comment>
<evidence type="ECO:0000256" key="2">
    <source>
        <dbReference type="ARBA" id="ARBA00005194"/>
    </source>
</evidence>
<evidence type="ECO:0000256" key="1">
    <source>
        <dbReference type="ARBA" id="ARBA00004370"/>
    </source>
</evidence>
<dbReference type="InterPro" id="IPR013601">
    <property type="entry name" value="FAE1_typ3_polyketide_synth"/>
</dbReference>
<dbReference type="OrthoDB" id="329835at2759"/>
<evidence type="ECO:0000256" key="5">
    <source>
        <dbReference type="ARBA" id="ARBA00022989"/>
    </source>
</evidence>
<dbReference type="EC" id="2.3.1.-" evidence="9"/>
<feature type="domain" description="FAE" evidence="11">
    <location>
        <begin position="81"/>
        <end position="369"/>
    </location>
</feature>
<organism evidence="13 14">
    <name type="scientific">Populus tomentosa</name>
    <name type="common">Chinese white poplar</name>
    <dbReference type="NCBI Taxonomy" id="118781"/>
    <lineage>
        <taxon>Eukaryota</taxon>
        <taxon>Viridiplantae</taxon>
        <taxon>Streptophyta</taxon>
        <taxon>Embryophyta</taxon>
        <taxon>Tracheophyta</taxon>
        <taxon>Spermatophyta</taxon>
        <taxon>Magnoliopsida</taxon>
        <taxon>eudicotyledons</taxon>
        <taxon>Gunneridae</taxon>
        <taxon>Pentapetalae</taxon>
        <taxon>rosids</taxon>
        <taxon>fabids</taxon>
        <taxon>Malpighiales</taxon>
        <taxon>Salicaceae</taxon>
        <taxon>Saliceae</taxon>
        <taxon>Populus</taxon>
    </lineage>
</organism>
<evidence type="ECO:0000313" key="13">
    <source>
        <dbReference type="EMBL" id="KAG6764190.1"/>
    </source>
</evidence>
<dbReference type="PANTHER" id="PTHR31561">
    <property type="entry name" value="3-KETOACYL-COA SYNTHASE"/>
    <property type="match status" value="1"/>
</dbReference>
<dbReference type="PIRSF" id="PIRSF036417">
    <property type="entry name" value="3-ktacl-CoA_syn"/>
    <property type="match status" value="1"/>
</dbReference>
<comment type="subcellular location">
    <subcellularLocation>
        <location evidence="1">Membrane</location>
    </subcellularLocation>
</comment>